<evidence type="ECO:0000313" key="2">
    <source>
        <dbReference type="EMBL" id="SPM26700.1"/>
    </source>
</evidence>
<dbReference type="EMBL" id="FTRV01000008">
    <property type="protein sequence ID" value="SPM26700.1"/>
    <property type="molecule type" value="Genomic_DNA"/>
</dbReference>
<gene>
    <name evidence="2" type="ORF">MTAB308_175</name>
</gene>
<evidence type="ECO:0000313" key="3">
    <source>
        <dbReference type="Proteomes" id="UP000241595"/>
    </source>
</evidence>
<name>A0A2U3N5I3_9MYCO</name>
<dbReference type="AlphaFoldDB" id="A0A2U3N5I3"/>
<dbReference type="Proteomes" id="UP000241595">
    <property type="component" value="Unassembled WGS sequence"/>
</dbReference>
<feature type="region of interest" description="Disordered" evidence="1">
    <location>
        <begin position="1"/>
        <end position="56"/>
    </location>
</feature>
<dbReference type="RefSeq" id="WP_173842098.1">
    <property type="nucleotide sequence ID" value="NZ_LT717697.1"/>
</dbReference>
<evidence type="ECO:0000256" key="1">
    <source>
        <dbReference type="SAM" id="MobiDB-lite"/>
    </source>
</evidence>
<reference evidence="2 3" key="1">
    <citation type="submission" date="2017-01" db="EMBL/GenBank/DDBJ databases">
        <authorList>
            <consortium name="Urmite Genomes"/>
        </authorList>
    </citation>
    <scope>NUCLEOTIDE SEQUENCE [LARGE SCALE GENOMIC DNA]</scope>
    <source>
        <strain evidence="2 3">AB308</strain>
    </source>
</reference>
<proteinExistence type="predicted"/>
<organism evidence="2 3">
    <name type="scientific">Mycobacterium terramassiliense</name>
    <dbReference type="NCBI Taxonomy" id="1841859"/>
    <lineage>
        <taxon>Bacteria</taxon>
        <taxon>Bacillati</taxon>
        <taxon>Actinomycetota</taxon>
        <taxon>Actinomycetes</taxon>
        <taxon>Mycobacteriales</taxon>
        <taxon>Mycobacteriaceae</taxon>
        <taxon>Mycobacterium</taxon>
    </lineage>
</organism>
<keyword evidence="3" id="KW-1185">Reference proteome</keyword>
<feature type="compositionally biased region" description="Basic and acidic residues" evidence="1">
    <location>
        <begin position="22"/>
        <end position="56"/>
    </location>
</feature>
<protein>
    <submittedName>
        <fullName evidence="2">Uncharacterized protein</fullName>
    </submittedName>
</protein>
<accession>A0A2U3N5I3</accession>
<sequence>MTNPDKDPVSHAQQLEDIVDELGEKVANEREAEDVPGKPSEREHAATRGTKEEPPD</sequence>